<accession>A0A1G1Z6Y4</accession>
<gene>
    <name evidence="1" type="ORF">A3B23_01695</name>
</gene>
<sequence length="446" mass="50648">MEFQKNIPDYEGNNPDSGIDLARAELYRKMSGPRILDGLKDRKDTIPKIEARENISLENIAAKAGVSLENLDNWLKDKIALFTKHLDGEVSYPSQEYFPLIDDLYNIFIFSQENPDAIGESPWLKSFQSFEEFCTYYCPNASPHTQAYLAHNIQKFVEWRVYPSREVSIRPGSASTIVSDNKLYMGKGNWTLMPEPFWDTPGSGSFVEEEVILEIISLIKNGYKEPDYSHASGSEALENIGKQQAILSAAEALKSGVKPKTGEFFSYINHDGNSVTGRDTGLESVYADHGGPRYGYHIIRWFDEFFINFGINKQHQEEFMAKTDFRYGHGENRKDLSADWGGEGILIGNKVPLSSIDYVYYWKLYHDVIKKWADKNLPGINLISLEAAQVLEKYGNSINTIALQEGITPEEAWAKLIEISKTETHRREVLPQSEYSIEFVNSENVG</sequence>
<reference evidence="1 2" key="1">
    <citation type="journal article" date="2016" name="Nat. Commun.">
        <title>Thousands of microbial genomes shed light on interconnected biogeochemical processes in an aquifer system.</title>
        <authorList>
            <person name="Anantharaman K."/>
            <person name="Brown C.T."/>
            <person name="Hug L.A."/>
            <person name="Sharon I."/>
            <person name="Castelle C.J."/>
            <person name="Probst A.J."/>
            <person name="Thomas B.C."/>
            <person name="Singh A."/>
            <person name="Wilkins M.J."/>
            <person name="Karaoz U."/>
            <person name="Brodie E.L."/>
            <person name="Williams K.H."/>
            <person name="Hubbard S.S."/>
            <person name="Banfield J.F."/>
        </authorList>
    </citation>
    <scope>NUCLEOTIDE SEQUENCE [LARGE SCALE GENOMIC DNA]</scope>
</reference>
<protein>
    <submittedName>
        <fullName evidence="1">Uncharacterized protein</fullName>
    </submittedName>
</protein>
<evidence type="ECO:0000313" key="2">
    <source>
        <dbReference type="Proteomes" id="UP000178744"/>
    </source>
</evidence>
<dbReference type="AlphaFoldDB" id="A0A1G1Z6Y4"/>
<proteinExistence type="predicted"/>
<evidence type="ECO:0000313" key="1">
    <source>
        <dbReference type="EMBL" id="OGY60378.1"/>
    </source>
</evidence>
<dbReference type="EMBL" id="MHIY01000001">
    <property type="protein sequence ID" value="OGY60378.1"/>
    <property type="molecule type" value="Genomic_DNA"/>
</dbReference>
<dbReference type="Proteomes" id="UP000178744">
    <property type="component" value="Unassembled WGS sequence"/>
</dbReference>
<comment type="caution">
    <text evidence="1">The sequence shown here is derived from an EMBL/GenBank/DDBJ whole genome shotgun (WGS) entry which is preliminary data.</text>
</comment>
<name>A0A1G1Z6Y4_9BACT</name>
<organism evidence="1 2">
    <name type="scientific">Candidatus Colwellbacteria bacterium RIFCSPLOWO2_01_FULL_48_10</name>
    <dbReference type="NCBI Taxonomy" id="1797690"/>
    <lineage>
        <taxon>Bacteria</taxon>
        <taxon>Candidatus Colwelliibacteriota</taxon>
    </lineage>
</organism>